<evidence type="ECO:0000313" key="3">
    <source>
        <dbReference type="Proteomes" id="UP000037274"/>
    </source>
</evidence>
<dbReference type="EMBL" id="LFEH01000002">
    <property type="protein sequence ID" value="KMS81803.1"/>
    <property type="molecule type" value="Genomic_DNA"/>
</dbReference>
<organism evidence="2 3">
    <name type="scientific">Streptomyces leeuwenhoekii</name>
    <dbReference type="NCBI Taxonomy" id="1437453"/>
    <lineage>
        <taxon>Bacteria</taxon>
        <taxon>Bacillati</taxon>
        <taxon>Actinomycetota</taxon>
        <taxon>Actinomycetes</taxon>
        <taxon>Kitasatosporales</taxon>
        <taxon>Streptomycetaceae</taxon>
        <taxon>Streptomyces</taxon>
    </lineage>
</organism>
<evidence type="ECO:0000256" key="1">
    <source>
        <dbReference type="SAM" id="Phobius"/>
    </source>
</evidence>
<dbReference type="RefSeq" id="WP_048571748.1">
    <property type="nucleotide sequence ID" value="NZ_LFEH01000002.1"/>
</dbReference>
<accession>A0ABR5I5D9</accession>
<evidence type="ECO:0000313" key="2">
    <source>
        <dbReference type="EMBL" id="KMS81803.1"/>
    </source>
</evidence>
<keyword evidence="1" id="KW-0812">Transmembrane</keyword>
<sequence length="100" mass="10532">MSAVEKAAREAVEAADNAEQLKLIAAVLQAQQILSQQQPQGPAPVRQEFDAKKWIVVGGVCIAGGLVASLFAVVVAIGAMSVGILALVLRSMWSDYQKGR</sequence>
<comment type="caution">
    <text evidence="2">The sequence shown here is derived from an EMBL/GenBank/DDBJ whole genome shotgun (WGS) entry which is preliminary data.</text>
</comment>
<proteinExistence type="predicted"/>
<keyword evidence="1" id="KW-1133">Transmembrane helix</keyword>
<dbReference type="Proteomes" id="UP000037274">
    <property type="component" value="Unassembled WGS sequence"/>
</dbReference>
<keyword evidence="1" id="KW-0472">Membrane</keyword>
<reference evidence="2 3" key="1">
    <citation type="submission" date="2015-06" db="EMBL/GenBank/DDBJ databases">
        <title>Draft genome sequence of Streptomyces leeuwenhoekii C58, which produces the novel lasso peptide, chaxapeptin.</title>
        <authorList>
            <person name="Yi Y."/>
            <person name="Hai D."/>
            <person name="Jaspars M."/>
            <person name="Sheng H."/>
            <person name="Rateb M.E."/>
            <person name="Bull A."/>
            <person name="Goodfellow M."/>
            <person name="Asenjo J.A."/>
            <person name="Ebel R."/>
        </authorList>
    </citation>
    <scope>NUCLEOTIDE SEQUENCE [LARGE SCALE GENOMIC DNA]</scope>
    <source>
        <strain evidence="2 3">C58</strain>
    </source>
</reference>
<feature type="transmembrane region" description="Helical" evidence="1">
    <location>
        <begin position="55"/>
        <end position="88"/>
    </location>
</feature>
<gene>
    <name evidence="2" type="ORF">ACH49_01340</name>
</gene>
<protein>
    <submittedName>
        <fullName evidence="2">Uncharacterized protein</fullName>
    </submittedName>
</protein>
<keyword evidence="3" id="KW-1185">Reference proteome</keyword>
<name>A0ABR5I5D9_STRLW</name>